<proteinExistence type="predicted"/>
<reference evidence="2" key="2">
    <citation type="submission" date="2016-02" db="EMBL/GenBank/DDBJ databases">
        <title>Draft genome sequence of five rapidly growing Mycobacterium species.</title>
        <authorList>
            <person name="Katahira K."/>
            <person name="Gotou Y."/>
            <person name="Iida K."/>
            <person name="Ogura Y."/>
            <person name="Hayashi T."/>
        </authorList>
    </citation>
    <scope>NUCLEOTIDE SEQUENCE [LARGE SCALE GENOMIC DNA]</scope>
    <source>
        <strain evidence="2">JCM6368</strain>
    </source>
</reference>
<accession>A0A100WNF8</accession>
<dbReference type="Proteomes" id="UP000069705">
    <property type="component" value="Unassembled WGS sequence"/>
</dbReference>
<gene>
    <name evidence="1" type="ORF">RMCFA_1393</name>
</gene>
<name>A0A100WNF8_MYCFO</name>
<dbReference type="RefSeq" id="WP_061262907.1">
    <property type="nucleotide sequence ID" value="NZ_BCSZ01000012.1"/>
</dbReference>
<reference evidence="1 2" key="1">
    <citation type="journal article" date="2016" name="Genome Announc.">
        <title>Draft Genome Sequences of Five Rapidly Growing Mycobacterium Species, M. thermoresistibile, M. fortuitum subsp. acetamidolyticum, M. canariasense, M. brisbanense, and M. novocastrense.</title>
        <authorList>
            <person name="Katahira K."/>
            <person name="Ogura Y."/>
            <person name="Gotoh Y."/>
            <person name="Hayashi T."/>
        </authorList>
    </citation>
    <scope>NUCLEOTIDE SEQUENCE [LARGE SCALE GENOMIC DNA]</scope>
    <source>
        <strain evidence="1 2">JCM6368</strain>
    </source>
</reference>
<organism evidence="1 2">
    <name type="scientific">Mycolicibacterium fortuitum subsp. acetamidolyticum</name>
    <dbReference type="NCBI Taxonomy" id="144550"/>
    <lineage>
        <taxon>Bacteria</taxon>
        <taxon>Bacillati</taxon>
        <taxon>Actinomycetota</taxon>
        <taxon>Actinomycetes</taxon>
        <taxon>Mycobacteriales</taxon>
        <taxon>Mycobacteriaceae</taxon>
        <taxon>Mycolicibacterium</taxon>
    </lineage>
</organism>
<protein>
    <submittedName>
        <fullName evidence="1">Uncharacterized protein</fullName>
    </submittedName>
</protein>
<evidence type="ECO:0000313" key="2">
    <source>
        <dbReference type="Proteomes" id="UP000069705"/>
    </source>
</evidence>
<dbReference type="AlphaFoldDB" id="A0A100WNF8"/>
<comment type="caution">
    <text evidence="1">The sequence shown here is derived from an EMBL/GenBank/DDBJ whole genome shotgun (WGS) entry which is preliminary data.</text>
</comment>
<dbReference type="EMBL" id="BCSZ01000012">
    <property type="protein sequence ID" value="GAT01279.1"/>
    <property type="molecule type" value="Genomic_DNA"/>
</dbReference>
<evidence type="ECO:0000313" key="1">
    <source>
        <dbReference type="EMBL" id="GAT01279.1"/>
    </source>
</evidence>
<sequence>MAVANGSAIHAQTMRVPAADLARELLEHLGPTVVAALAGARDRKQPYKWASHGAQPRQESVTRLQVAYRVWSTIADADGPNVARAWFIGANPRFDERPPYLAIREGLFGDVVAAAEEFVDHR</sequence>